<dbReference type="Proteomes" id="UP000195137">
    <property type="component" value="Unassembled WGS sequence"/>
</dbReference>
<keyword evidence="6" id="KW-0489">Methyltransferase</keyword>
<evidence type="ECO:0000256" key="2">
    <source>
        <dbReference type="ARBA" id="ARBA00022692"/>
    </source>
</evidence>
<name>A0A1Y3GCG8_9EURY</name>
<feature type="transmembrane region" description="Helical" evidence="5">
    <location>
        <begin position="9"/>
        <end position="26"/>
    </location>
</feature>
<gene>
    <name evidence="6" type="ORF">AMET1_0804</name>
</gene>
<sequence length="237" mass="27586">MDRLDWRKTGFIVLSIIALLSLPSFFEHARWFMTGHVESMVIQGRWDLVLLNVGIFLIFLLPLSFRRKIEWKSMGIYTAFIISLFVEMYGIPLTVYLSSATIFSPAGAPPTQEVIFSFTFLGQSLSMTLWKIIGAIISIIGMVIVVLGWITLYKKRQKEDLVTTGIYRYSRHPQYLGIILIAFGWFIHWPSLLTLAMLPVLTYFYYKLTVDEEKEVMKSIDNPKQYQKYIEKTPRFI</sequence>
<accession>A0A1Y3GCG8</accession>
<evidence type="ECO:0000256" key="1">
    <source>
        <dbReference type="ARBA" id="ARBA00004141"/>
    </source>
</evidence>
<evidence type="ECO:0000313" key="6">
    <source>
        <dbReference type="EMBL" id="OUJ19152.1"/>
    </source>
</evidence>
<dbReference type="Gene3D" id="1.20.120.1630">
    <property type="match status" value="1"/>
</dbReference>
<organism evidence="6 7">
    <name type="scientific">Methanonatronarchaeum thermophilum</name>
    <dbReference type="NCBI Taxonomy" id="1927129"/>
    <lineage>
        <taxon>Archaea</taxon>
        <taxon>Methanobacteriati</taxon>
        <taxon>Methanobacteriota</taxon>
        <taxon>Methanonatronarchaeia</taxon>
        <taxon>Methanonatronarchaeales</taxon>
        <taxon>Methanonatronarchaeaceae</taxon>
        <taxon>Methanonatronarchaeum</taxon>
    </lineage>
</organism>
<dbReference type="InterPro" id="IPR010721">
    <property type="entry name" value="UstE-like"/>
</dbReference>
<proteinExistence type="predicted"/>
<reference evidence="6 7" key="1">
    <citation type="submission" date="2016-12" db="EMBL/GenBank/DDBJ databases">
        <title>Discovery of methanogenic haloarchaea.</title>
        <authorList>
            <person name="Sorokin D.Y."/>
            <person name="Makarova K.S."/>
            <person name="Abbas B."/>
            <person name="Ferrer M."/>
            <person name="Golyshin P.N."/>
        </authorList>
    </citation>
    <scope>NUCLEOTIDE SEQUENCE [LARGE SCALE GENOMIC DNA]</scope>
    <source>
        <strain evidence="6">AMET1</strain>
    </source>
</reference>
<dbReference type="EMBL" id="MRZU01000003">
    <property type="protein sequence ID" value="OUJ19152.1"/>
    <property type="molecule type" value="Genomic_DNA"/>
</dbReference>
<comment type="caution">
    <text evidence="6">The sequence shown here is derived from an EMBL/GenBank/DDBJ whole genome shotgun (WGS) entry which is preliminary data.</text>
</comment>
<evidence type="ECO:0000256" key="5">
    <source>
        <dbReference type="SAM" id="Phobius"/>
    </source>
</evidence>
<dbReference type="RefSeq" id="WP_086637187.1">
    <property type="nucleotide sequence ID" value="NZ_MRZU01000003.1"/>
</dbReference>
<evidence type="ECO:0000256" key="4">
    <source>
        <dbReference type="ARBA" id="ARBA00023136"/>
    </source>
</evidence>
<dbReference type="AlphaFoldDB" id="A0A1Y3GCG8"/>
<comment type="subcellular location">
    <subcellularLocation>
        <location evidence="1">Membrane</location>
        <topology evidence="1">Multi-pass membrane protein</topology>
    </subcellularLocation>
</comment>
<dbReference type="Pfam" id="PF06966">
    <property type="entry name" value="DUF1295"/>
    <property type="match status" value="1"/>
</dbReference>
<keyword evidence="7" id="KW-1185">Reference proteome</keyword>
<evidence type="ECO:0000313" key="7">
    <source>
        <dbReference type="Proteomes" id="UP000195137"/>
    </source>
</evidence>
<protein>
    <submittedName>
        <fullName evidence="6">Protein-S-isoprenylcysteine methyltransferase STE14</fullName>
    </submittedName>
</protein>
<keyword evidence="2 5" id="KW-0812">Transmembrane</keyword>
<keyword evidence="4 5" id="KW-0472">Membrane</keyword>
<dbReference type="GO" id="GO:0008168">
    <property type="term" value="F:methyltransferase activity"/>
    <property type="evidence" value="ECO:0007669"/>
    <property type="project" value="UniProtKB-KW"/>
</dbReference>
<dbReference type="GO" id="GO:0016020">
    <property type="term" value="C:membrane"/>
    <property type="evidence" value="ECO:0007669"/>
    <property type="project" value="UniProtKB-SubCell"/>
</dbReference>
<dbReference type="OrthoDB" id="148346at2157"/>
<feature type="transmembrane region" description="Helical" evidence="5">
    <location>
        <begin position="46"/>
        <end position="65"/>
    </location>
</feature>
<feature type="transmembrane region" description="Helical" evidence="5">
    <location>
        <begin position="174"/>
        <end position="206"/>
    </location>
</feature>
<dbReference type="GO" id="GO:0032259">
    <property type="term" value="P:methylation"/>
    <property type="evidence" value="ECO:0007669"/>
    <property type="project" value="UniProtKB-KW"/>
</dbReference>
<keyword evidence="3 5" id="KW-1133">Transmembrane helix</keyword>
<feature type="transmembrane region" description="Helical" evidence="5">
    <location>
        <begin position="129"/>
        <end position="153"/>
    </location>
</feature>
<dbReference type="PANTHER" id="PTHR12714">
    <property type="entry name" value="PROTEIN-S ISOPRENYLCYSTEINE O-METHYLTRANSFERASE"/>
    <property type="match status" value="1"/>
</dbReference>
<keyword evidence="6" id="KW-0808">Transferase</keyword>
<dbReference type="PANTHER" id="PTHR12714:SF9">
    <property type="entry name" value="PROTEIN-S-ISOPRENYLCYSTEINE O-METHYLTRANSFERASE"/>
    <property type="match status" value="1"/>
</dbReference>
<evidence type="ECO:0000256" key="3">
    <source>
        <dbReference type="ARBA" id="ARBA00022989"/>
    </source>
</evidence>
<feature type="transmembrane region" description="Helical" evidence="5">
    <location>
        <begin position="77"/>
        <end position="97"/>
    </location>
</feature>